<keyword evidence="3" id="KW-1185">Reference proteome</keyword>
<evidence type="ECO:0000256" key="1">
    <source>
        <dbReference type="SAM" id="MobiDB-lite"/>
    </source>
</evidence>
<dbReference type="Proteomes" id="UP000799750">
    <property type="component" value="Unassembled WGS sequence"/>
</dbReference>
<dbReference type="OrthoDB" id="10449215at2759"/>
<name>A0A6A6R539_9PEZI</name>
<dbReference type="AlphaFoldDB" id="A0A6A6R539"/>
<evidence type="ECO:0000313" key="2">
    <source>
        <dbReference type="EMBL" id="KAF2499895.1"/>
    </source>
</evidence>
<proteinExistence type="predicted"/>
<feature type="region of interest" description="Disordered" evidence="1">
    <location>
        <begin position="220"/>
        <end position="239"/>
    </location>
</feature>
<accession>A0A6A6R539</accession>
<gene>
    <name evidence="2" type="ORF">BU16DRAFT_536178</name>
</gene>
<reference evidence="2" key="1">
    <citation type="journal article" date="2020" name="Stud. Mycol.">
        <title>101 Dothideomycetes genomes: a test case for predicting lifestyles and emergence of pathogens.</title>
        <authorList>
            <person name="Haridas S."/>
            <person name="Albert R."/>
            <person name="Binder M."/>
            <person name="Bloem J."/>
            <person name="Labutti K."/>
            <person name="Salamov A."/>
            <person name="Andreopoulos B."/>
            <person name="Baker S."/>
            <person name="Barry K."/>
            <person name="Bills G."/>
            <person name="Bluhm B."/>
            <person name="Cannon C."/>
            <person name="Castanera R."/>
            <person name="Culley D."/>
            <person name="Daum C."/>
            <person name="Ezra D."/>
            <person name="Gonzalez J."/>
            <person name="Henrissat B."/>
            <person name="Kuo A."/>
            <person name="Liang C."/>
            <person name="Lipzen A."/>
            <person name="Lutzoni F."/>
            <person name="Magnuson J."/>
            <person name="Mondo S."/>
            <person name="Nolan M."/>
            <person name="Ohm R."/>
            <person name="Pangilinan J."/>
            <person name="Park H.-J."/>
            <person name="Ramirez L."/>
            <person name="Alfaro M."/>
            <person name="Sun H."/>
            <person name="Tritt A."/>
            <person name="Yoshinaga Y."/>
            <person name="Zwiers L.-H."/>
            <person name="Turgeon B."/>
            <person name="Goodwin S."/>
            <person name="Spatafora J."/>
            <person name="Crous P."/>
            <person name="Grigoriev I."/>
        </authorList>
    </citation>
    <scope>NUCLEOTIDE SEQUENCE</scope>
    <source>
        <strain evidence="2">CBS 269.34</strain>
    </source>
</reference>
<organism evidence="2 3">
    <name type="scientific">Lophium mytilinum</name>
    <dbReference type="NCBI Taxonomy" id="390894"/>
    <lineage>
        <taxon>Eukaryota</taxon>
        <taxon>Fungi</taxon>
        <taxon>Dikarya</taxon>
        <taxon>Ascomycota</taxon>
        <taxon>Pezizomycotina</taxon>
        <taxon>Dothideomycetes</taxon>
        <taxon>Pleosporomycetidae</taxon>
        <taxon>Mytilinidiales</taxon>
        <taxon>Mytilinidiaceae</taxon>
        <taxon>Lophium</taxon>
    </lineage>
</organism>
<protein>
    <submittedName>
        <fullName evidence="2">Uncharacterized protein</fullName>
    </submittedName>
</protein>
<evidence type="ECO:0000313" key="3">
    <source>
        <dbReference type="Proteomes" id="UP000799750"/>
    </source>
</evidence>
<sequence length="262" mass="29682">MDTSKECNIPLLAKRHIDAAEGSSSGYIDATTPSTTPKELQGERFLQWNENLDTMLWHLSVIREQVKTYRHIAHDTSLRSFAATSILATLKTLYGPQNQLSQVLVIVEETQDFFAGEMLETMGFRGVPDVRYNLGVIRGCLTRYMDRRNVNYRSLLGGQNELNTTIVTVEEAGTLVRDMKEQMKGGALKELLGIYKEQKRENDCQAQEIKELKERLRKALGEQEGESNETADTPTREALENWELCDGLDVVDDWEPLGTTHV</sequence>
<dbReference type="EMBL" id="MU004184">
    <property type="protein sequence ID" value="KAF2499895.1"/>
    <property type="molecule type" value="Genomic_DNA"/>
</dbReference>